<evidence type="ECO:0000313" key="3">
    <source>
        <dbReference type="Ensembl" id="ENSAPOP00000027318.1"/>
    </source>
</evidence>
<dbReference type="GO" id="GO:0042613">
    <property type="term" value="C:MHC class II protein complex"/>
    <property type="evidence" value="ECO:0007669"/>
    <property type="project" value="InterPro"/>
</dbReference>
<dbReference type="SMART" id="SM00921">
    <property type="entry name" value="MHC_II_beta"/>
    <property type="match status" value="1"/>
</dbReference>
<accession>A0A3Q1GB08</accession>
<name>A0A3Q1GB08_9TELE</name>
<dbReference type="InParanoid" id="A0A3Q1GB08"/>
<keyword evidence="1" id="KW-0325">Glycoprotein</keyword>
<evidence type="ECO:0000259" key="2">
    <source>
        <dbReference type="SMART" id="SM00921"/>
    </source>
</evidence>
<dbReference type="Ensembl" id="ENSAPOT00000001501.1">
    <property type="protein sequence ID" value="ENSAPOP00000027318.1"/>
    <property type="gene ID" value="ENSAPOG00000011762.1"/>
</dbReference>
<dbReference type="GeneTree" id="ENSGT00950000183127"/>
<proteinExistence type="predicted"/>
<reference evidence="3" key="1">
    <citation type="submission" date="2025-08" db="UniProtKB">
        <authorList>
            <consortium name="Ensembl"/>
        </authorList>
    </citation>
    <scope>IDENTIFICATION</scope>
</reference>
<dbReference type="Proteomes" id="UP000257200">
    <property type="component" value="Unplaced"/>
</dbReference>
<dbReference type="GO" id="GO:0006955">
    <property type="term" value="P:immune response"/>
    <property type="evidence" value="ECO:0007669"/>
    <property type="project" value="InterPro"/>
</dbReference>
<dbReference type="GO" id="GO:0019882">
    <property type="term" value="P:antigen processing and presentation"/>
    <property type="evidence" value="ECO:0007669"/>
    <property type="project" value="InterPro"/>
</dbReference>
<dbReference type="InterPro" id="IPR011162">
    <property type="entry name" value="MHC_I/II-like_Ag-recog"/>
</dbReference>
<keyword evidence="4" id="KW-1185">Reference proteome</keyword>
<sequence>MPADFSVPGPLSGFLVTDTAAPMCLKMSTPETAPYGFEHYYTSVCDFNSTELKDIEYIQSTYYNKEEIYRFSSSLGKYVGYTEYGMKQAEYRNNLPGELSAMRAEKERYCQHNIGNWYSNILSKSGELILTVNQTDQFIINNQ</sequence>
<reference evidence="3" key="2">
    <citation type="submission" date="2025-09" db="UniProtKB">
        <authorList>
            <consortium name="Ensembl"/>
        </authorList>
    </citation>
    <scope>IDENTIFICATION</scope>
</reference>
<evidence type="ECO:0000313" key="4">
    <source>
        <dbReference type="Proteomes" id="UP000257200"/>
    </source>
</evidence>
<protein>
    <recommendedName>
        <fullName evidence="2">MHC class II beta chain N-terminal domain-containing protein</fullName>
    </recommendedName>
</protein>
<dbReference type="STRING" id="80966.ENSAPOP00000027318"/>
<dbReference type="Gene3D" id="3.10.320.10">
    <property type="entry name" value="Class II Histocompatibility Antigen, M Beta Chain, Chain B, domain 1"/>
    <property type="match status" value="1"/>
</dbReference>
<feature type="domain" description="MHC class II beta chain N-terminal" evidence="2">
    <location>
        <begin position="43"/>
        <end position="118"/>
    </location>
</feature>
<dbReference type="InterPro" id="IPR000353">
    <property type="entry name" value="MHC_II_b_N"/>
</dbReference>
<evidence type="ECO:0000256" key="1">
    <source>
        <dbReference type="ARBA" id="ARBA00023180"/>
    </source>
</evidence>
<organism evidence="3 4">
    <name type="scientific">Acanthochromis polyacanthus</name>
    <name type="common">spiny chromis</name>
    <dbReference type="NCBI Taxonomy" id="80966"/>
    <lineage>
        <taxon>Eukaryota</taxon>
        <taxon>Metazoa</taxon>
        <taxon>Chordata</taxon>
        <taxon>Craniata</taxon>
        <taxon>Vertebrata</taxon>
        <taxon>Euteleostomi</taxon>
        <taxon>Actinopterygii</taxon>
        <taxon>Neopterygii</taxon>
        <taxon>Teleostei</taxon>
        <taxon>Neoteleostei</taxon>
        <taxon>Acanthomorphata</taxon>
        <taxon>Ovalentaria</taxon>
        <taxon>Pomacentridae</taxon>
        <taxon>Acanthochromis</taxon>
    </lineage>
</organism>
<dbReference type="Pfam" id="PF00969">
    <property type="entry name" value="MHC_II_beta"/>
    <property type="match status" value="1"/>
</dbReference>
<dbReference type="AlphaFoldDB" id="A0A3Q1GB08"/>
<dbReference type="InterPro" id="IPR014745">
    <property type="entry name" value="MHC_II_a/b_N"/>
</dbReference>
<dbReference type="SUPFAM" id="SSF54452">
    <property type="entry name" value="MHC antigen-recognition domain"/>
    <property type="match status" value="1"/>
</dbReference>